<protein>
    <recommendedName>
        <fullName evidence="3">DUF2185 domain-containing protein</fullName>
    </recommendedName>
</protein>
<organism evidence="1 2">
    <name type="scientific">Rhodopirellula maiorica SM1</name>
    <dbReference type="NCBI Taxonomy" id="1265738"/>
    <lineage>
        <taxon>Bacteria</taxon>
        <taxon>Pseudomonadati</taxon>
        <taxon>Planctomycetota</taxon>
        <taxon>Planctomycetia</taxon>
        <taxon>Pirellulales</taxon>
        <taxon>Pirellulaceae</taxon>
        <taxon>Novipirellula</taxon>
    </lineage>
</organism>
<evidence type="ECO:0000313" key="1">
    <source>
        <dbReference type="EMBL" id="EMI16497.1"/>
    </source>
</evidence>
<evidence type="ECO:0000313" key="2">
    <source>
        <dbReference type="Proteomes" id="UP000011991"/>
    </source>
</evidence>
<dbReference type="AlphaFoldDB" id="M5RM79"/>
<comment type="caution">
    <text evidence="1">The sequence shown here is derived from an EMBL/GenBank/DDBJ whole genome shotgun (WGS) entry which is preliminary data.</text>
</comment>
<evidence type="ECO:0008006" key="3">
    <source>
        <dbReference type="Google" id="ProtNLM"/>
    </source>
</evidence>
<name>M5RM79_9BACT</name>
<sequence>MDGSQPILYVVHDEDGDWQFLDGGDVSEEDAATVSLKNISKRDPSIMSLADLPVGWAAERPAVDKEWERFER</sequence>
<dbReference type="Proteomes" id="UP000011991">
    <property type="component" value="Unassembled WGS sequence"/>
</dbReference>
<dbReference type="EMBL" id="ANOG01000952">
    <property type="protein sequence ID" value="EMI16497.1"/>
    <property type="molecule type" value="Genomic_DNA"/>
</dbReference>
<accession>M5RM79</accession>
<dbReference type="PATRIC" id="fig|1265738.3.peg.6578"/>
<proteinExistence type="predicted"/>
<keyword evidence="2" id="KW-1185">Reference proteome</keyword>
<gene>
    <name evidence="1" type="ORF">RMSM_06591</name>
</gene>
<reference evidence="1 2" key="1">
    <citation type="journal article" date="2013" name="Mar. Genomics">
        <title>Expression of sulfatases in Rhodopirellula baltica and the diversity of sulfatases in the genus Rhodopirellula.</title>
        <authorList>
            <person name="Wegner C.E."/>
            <person name="Richter-Heitmann T."/>
            <person name="Klindworth A."/>
            <person name="Klockow C."/>
            <person name="Richter M."/>
            <person name="Achstetter T."/>
            <person name="Glockner F.O."/>
            <person name="Harder J."/>
        </authorList>
    </citation>
    <scope>NUCLEOTIDE SEQUENCE [LARGE SCALE GENOMIC DNA]</scope>
    <source>
        <strain evidence="1 2">SM1</strain>
    </source>
</reference>